<gene>
    <name evidence="1" type="ORF">K7X08_021740</name>
</gene>
<dbReference type="EMBL" id="JAJAGQ010000010">
    <property type="protein sequence ID" value="KAJ8551725.1"/>
    <property type="molecule type" value="Genomic_DNA"/>
</dbReference>
<accession>A0A9Q1REM6</accession>
<name>A0A9Q1REM6_9SOLA</name>
<protein>
    <submittedName>
        <fullName evidence="1">Uncharacterized protein</fullName>
    </submittedName>
</protein>
<comment type="caution">
    <text evidence="1">The sequence shown here is derived from an EMBL/GenBank/DDBJ whole genome shotgun (WGS) entry which is preliminary data.</text>
</comment>
<sequence>MGQSPAVWKETYSFCPDVLLKNPLSELSYPLLSACLDHHIREAPTPATRSTARVEKLTNVVPVPTAEVEAKGVPAQVDENVMSTGEAENAKDEPAIVVENTSESSQADVEFDSEKAMMGVVAQIYDSGNN</sequence>
<dbReference type="Proteomes" id="UP001152561">
    <property type="component" value="Unassembled WGS sequence"/>
</dbReference>
<proteinExistence type="predicted"/>
<reference evidence="2" key="1">
    <citation type="journal article" date="2023" name="Proc. Natl. Acad. Sci. U.S.A.">
        <title>Genomic and structural basis for evolution of tropane alkaloid biosynthesis.</title>
        <authorList>
            <person name="Wanga Y.-J."/>
            <person name="Taina T."/>
            <person name="Yua J.-Y."/>
            <person name="Lia J."/>
            <person name="Xua B."/>
            <person name="Chenc J."/>
            <person name="D'Auriad J.C."/>
            <person name="Huanga J.-P."/>
            <person name="Huanga S.-X."/>
        </authorList>
    </citation>
    <scope>NUCLEOTIDE SEQUENCE [LARGE SCALE GENOMIC DNA]</scope>
    <source>
        <strain evidence="2">cv. KIB-2019</strain>
    </source>
</reference>
<evidence type="ECO:0000313" key="2">
    <source>
        <dbReference type="Proteomes" id="UP001152561"/>
    </source>
</evidence>
<organism evidence="1 2">
    <name type="scientific">Anisodus acutangulus</name>
    <dbReference type="NCBI Taxonomy" id="402998"/>
    <lineage>
        <taxon>Eukaryota</taxon>
        <taxon>Viridiplantae</taxon>
        <taxon>Streptophyta</taxon>
        <taxon>Embryophyta</taxon>
        <taxon>Tracheophyta</taxon>
        <taxon>Spermatophyta</taxon>
        <taxon>Magnoliopsida</taxon>
        <taxon>eudicotyledons</taxon>
        <taxon>Gunneridae</taxon>
        <taxon>Pentapetalae</taxon>
        <taxon>asterids</taxon>
        <taxon>lamiids</taxon>
        <taxon>Solanales</taxon>
        <taxon>Solanaceae</taxon>
        <taxon>Solanoideae</taxon>
        <taxon>Hyoscyameae</taxon>
        <taxon>Anisodus</taxon>
    </lineage>
</organism>
<keyword evidence="2" id="KW-1185">Reference proteome</keyword>
<dbReference type="AlphaFoldDB" id="A0A9Q1REM6"/>
<evidence type="ECO:0000313" key="1">
    <source>
        <dbReference type="EMBL" id="KAJ8551725.1"/>
    </source>
</evidence>